<reference evidence="1" key="1">
    <citation type="submission" date="2014-09" db="EMBL/GenBank/DDBJ databases">
        <authorList>
            <person name="Magalhaes I.L.F."/>
            <person name="Oliveira U."/>
            <person name="Santos F.R."/>
            <person name="Vidigal T.H.D.A."/>
            <person name="Brescovit A.D."/>
            <person name="Santos A.J."/>
        </authorList>
    </citation>
    <scope>NUCLEOTIDE SEQUENCE</scope>
    <source>
        <tissue evidence="1">Shoot tissue taken approximately 20 cm above the soil surface</tissue>
    </source>
</reference>
<name>A0A0A9H965_ARUDO</name>
<protein>
    <submittedName>
        <fullName evidence="1">Uncharacterized protein</fullName>
    </submittedName>
</protein>
<dbReference type="AlphaFoldDB" id="A0A0A9H965"/>
<reference evidence="1" key="2">
    <citation type="journal article" date="2015" name="Data Brief">
        <title>Shoot transcriptome of the giant reed, Arundo donax.</title>
        <authorList>
            <person name="Barrero R.A."/>
            <person name="Guerrero F.D."/>
            <person name="Moolhuijzen P."/>
            <person name="Goolsby J.A."/>
            <person name="Tidwell J."/>
            <person name="Bellgard S.E."/>
            <person name="Bellgard M.I."/>
        </authorList>
    </citation>
    <scope>NUCLEOTIDE SEQUENCE</scope>
    <source>
        <tissue evidence="1">Shoot tissue taken approximately 20 cm above the soil surface</tissue>
    </source>
</reference>
<evidence type="ECO:0000313" key="1">
    <source>
        <dbReference type="EMBL" id="JAE33720.1"/>
    </source>
</evidence>
<proteinExistence type="predicted"/>
<sequence>MQACSFLHFTTPKSWIDSAATIRTYYGLNQVPVGTTGLIFSSST</sequence>
<accession>A0A0A9H965</accession>
<dbReference type="EMBL" id="GBRH01164176">
    <property type="protein sequence ID" value="JAE33720.1"/>
    <property type="molecule type" value="Transcribed_RNA"/>
</dbReference>
<organism evidence="1">
    <name type="scientific">Arundo donax</name>
    <name type="common">Giant reed</name>
    <name type="synonym">Donax arundinaceus</name>
    <dbReference type="NCBI Taxonomy" id="35708"/>
    <lineage>
        <taxon>Eukaryota</taxon>
        <taxon>Viridiplantae</taxon>
        <taxon>Streptophyta</taxon>
        <taxon>Embryophyta</taxon>
        <taxon>Tracheophyta</taxon>
        <taxon>Spermatophyta</taxon>
        <taxon>Magnoliopsida</taxon>
        <taxon>Liliopsida</taxon>
        <taxon>Poales</taxon>
        <taxon>Poaceae</taxon>
        <taxon>PACMAD clade</taxon>
        <taxon>Arundinoideae</taxon>
        <taxon>Arundineae</taxon>
        <taxon>Arundo</taxon>
    </lineage>
</organism>